<feature type="transmembrane region" description="Helical" evidence="7">
    <location>
        <begin position="57"/>
        <end position="74"/>
    </location>
</feature>
<dbReference type="Pfam" id="PF00005">
    <property type="entry name" value="ABC_tran"/>
    <property type="match status" value="1"/>
</dbReference>
<evidence type="ECO:0000313" key="11">
    <source>
        <dbReference type="Proteomes" id="UP001223586"/>
    </source>
</evidence>
<evidence type="ECO:0000256" key="1">
    <source>
        <dbReference type="ARBA" id="ARBA00004651"/>
    </source>
</evidence>
<dbReference type="InterPro" id="IPR003593">
    <property type="entry name" value="AAA+_ATPase"/>
</dbReference>
<dbReference type="CDD" id="cd18584">
    <property type="entry name" value="ABC_6TM_AarD_CydD"/>
    <property type="match status" value="1"/>
</dbReference>
<accession>A0ABT9WPI0</accession>
<dbReference type="Gene3D" id="1.20.1560.10">
    <property type="entry name" value="ABC transporter type 1, transmembrane domain"/>
    <property type="match status" value="1"/>
</dbReference>
<evidence type="ECO:0000256" key="5">
    <source>
        <dbReference type="ARBA" id="ARBA00022989"/>
    </source>
</evidence>
<dbReference type="InterPro" id="IPR027417">
    <property type="entry name" value="P-loop_NTPase"/>
</dbReference>
<name>A0ABT9WPI0_9BACI</name>
<comment type="caution">
    <text evidence="10">The sequence shown here is derived from an EMBL/GenBank/DDBJ whole genome shotgun (WGS) entry which is preliminary data.</text>
</comment>
<dbReference type="InterPro" id="IPR039421">
    <property type="entry name" value="Type_1_exporter"/>
</dbReference>
<organism evidence="10 11">
    <name type="scientific">Bacillus chungangensis</name>
    <dbReference type="NCBI Taxonomy" id="587633"/>
    <lineage>
        <taxon>Bacteria</taxon>
        <taxon>Bacillati</taxon>
        <taxon>Bacillota</taxon>
        <taxon>Bacilli</taxon>
        <taxon>Bacillales</taxon>
        <taxon>Bacillaceae</taxon>
        <taxon>Bacillus</taxon>
    </lineage>
</organism>
<feature type="transmembrane region" description="Helical" evidence="7">
    <location>
        <begin position="158"/>
        <end position="179"/>
    </location>
</feature>
<feature type="transmembrane region" description="Helical" evidence="7">
    <location>
        <begin position="12"/>
        <end position="37"/>
    </location>
</feature>
<gene>
    <name evidence="10" type="ORF">J2S08_000508</name>
</gene>
<feature type="domain" description="ABC transporter" evidence="8">
    <location>
        <begin position="330"/>
        <end position="570"/>
    </location>
</feature>
<dbReference type="RefSeq" id="WP_307226346.1">
    <property type="nucleotide sequence ID" value="NZ_JAUSTT010000002.1"/>
</dbReference>
<keyword evidence="3" id="KW-0547">Nucleotide-binding</keyword>
<evidence type="ECO:0000259" key="8">
    <source>
        <dbReference type="PROSITE" id="PS50893"/>
    </source>
</evidence>
<keyword evidence="6 7" id="KW-0472">Membrane</keyword>
<dbReference type="PROSITE" id="PS50929">
    <property type="entry name" value="ABC_TM1F"/>
    <property type="match status" value="1"/>
</dbReference>
<dbReference type="PROSITE" id="PS50893">
    <property type="entry name" value="ABC_TRANSPORTER_2"/>
    <property type="match status" value="1"/>
</dbReference>
<comment type="subcellular location">
    <subcellularLocation>
        <location evidence="1">Cell membrane</location>
        <topology evidence="1">Multi-pass membrane protein</topology>
    </subcellularLocation>
</comment>
<dbReference type="SUPFAM" id="SSF52540">
    <property type="entry name" value="P-loop containing nucleoside triphosphate hydrolases"/>
    <property type="match status" value="1"/>
</dbReference>
<dbReference type="Gene3D" id="3.40.50.300">
    <property type="entry name" value="P-loop containing nucleotide triphosphate hydrolases"/>
    <property type="match status" value="1"/>
</dbReference>
<dbReference type="NCBIfam" id="TIGR02857">
    <property type="entry name" value="CydD"/>
    <property type="match status" value="1"/>
</dbReference>
<reference evidence="10 11" key="1">
    <citation type="submission" date="2023-07" db="EMBL/GenBank/DDBJ databases">
        <title>Genomic Encyclopedia of Type Strains, Phase IV (KMG-IV): sequencing the most valuable type-strain genomes for metagenomic binning, comparative biology and taxonomic classification.</title>
        <authorList>
            <person name="Goeker M."/>
        </authorList>
    </citation>
    <scope>NUCLEOTIDE SEQUENCE [LARGE SCALE GENOMIC DNA]</scope>
    <source>
        <strain evidence="10 11">DSM 23837</strain>
    </source>
</reference>
<dbReference type="InterPro" id="IPR036640">
    <property type="entry name" value="ABC1_TM_sf"/>
</dbReference>
<sequence>MKNKQRISQYDGIKPLSLILGLLTVLQSICIILQAVWLAEAITALFNGIPIENVAKSITYFLLAFLARHLLTMMRQKVAYRYAESIGTKTRKQLLETLFQLGPRFTRAEGTGKLVTLAMEGISQLRTFLELFIPKMITTMVVPIAILIYVFMQDIISGIILMVTVPIVIVFMILLGMAARKQMDQQWHTYRVLSNHFVDTLRGLETLKYLGQSKAHEETIARTSDSYRSATVRTLRVAFLSSFALDFFTSLSVAFVAVSLGLRLVDGTMTLGPALTILILAPEYFLPIREVGSDYHATLDGRTAAENIQSIMGQLKNASSTEDNEALQMGKIDSVAFSHIKVKHQGTNKSSLQDISFEINGPLKVGIVGESGAGKSTLIDVLGGFLQPSSGSLRINSWETSSLQREGWHEQITYIPQQPYLFNQTLADNVRFYVPDASREEVEQAIKAAGLEKLVESLPHRYDEVIGNGGRVLSGGQEQRVALARAFLSKRPMILLDEPTAHLDIETEYELKTTMLKLFAEKWVFLATHRLHWMPHMDMILVLDKGCLAEIGTHDTLVKQKGVYYELIRSQMEGRR</sequence>
<feature type="transmembrane region" description="Helical" evidence="7">
    <location>
        <begin position="132"/>
        <end position="152"/>
    </location>
</feature>
<dbReference type="InterPro" id="IPR011527">
    <property type="entry name" value="ABC1_TM_dom"/>
</dbReference>
<evidence type="ECO:0000313" key="10">
    <source>
        <dbReference type="EMBL" id="MDQ0174675.1"/>
    </source>
</evidence>
<proteinExistence type="predicted"/>
<evidence type="ECO:0000256" key="6">
    <source>
        <dbReference type="ARBA" id="ARBA00023136"/>
    </source>
</evidence>
<dbReference type="GO" id="GO:0005524">
    <property type="term" value="F:ATP binding"/>
    <property type="evidence" value="ECO:0007669"/>
    <property type="project" value="UniProtKB-KW"/>
</dbReference>
<evidence type="ECO:0000256" key="7">
    <source>
        <dbReference type="SAM" id="Phobius"/>
    </source>
</evidence>
<dbReference type="InterPro" id="IPR014216">
    <property type="entry name" value="ABC_transptr_CydD"/>
</dbReference>
<dbReference type="InterPro" id="IPR003439">
    <property type="entry name" value="ABC_transporter-like_ATP-bd"/>
</dbReference>
<dbReference type="SMART" id="SM00382">
    <property type="entry name" value="AAA"/>
    <property type="match status" value="1"/>
</dbReference>
<dbReference type="Pfam" id="PF00664">
    <property type="entry name" value="ABC_membrane"/>
    <property type="match status" value="1"/>
</dbReference>
<dbReference type="SUPFAM" id="SSF90123">
    <property type="entry name" value="ABC transporter transmembrane region"/>
    <property type="match status" value="1"/>
</dbReference>
<dbReference type="Proteomes" id="UP001223586">
    <property type="component" value="Unassembled WGS sequence"/>
</dbReference>
<dbReference type="PANTHER" id="PTHR24221:SF614">
    <property type="entry name" value="GLUTATHIONE_L-CYSTEINE TRANSPORT SYSTEM ATP-BINDING_PERMEASE PROTEIN CYDC"/>
    <property type="match status" value="1"/>
</dbReference>
<feature type="transmembrane region" description="Helical" evidence="7">
    <location>
        <begin position="237"/>
        <end position="262"/>
    </location>
</feature>
<keyword evidence="4 10" id="KW-0067">ATP-binding</keyword>
<keyword evidence="5 7" id="KW-1133">Transmembrane helix</keyword>
<feature type="domain" description="ABC transmembrane type-1" evidence="9">
    <location>
        <begin position="18"/>
        <end position="300"/>
    </location>
</feature>
<evidence type="ECO:0000256" key="2">
    <source>
        <dbReference type="ARBA" id="ARBA00022692"/>
    </source>
</evidence>
<evidence type="ECO:0000256" key="4">
    <source>
        <dbReference type="ARBA" id="ARBA00022840"/>
    </source>
</evidence>
<evidence type="ECO:0000256" key="3">
    <source>
        <dbReference type="ARBA" id="ARBA00022741"/>
    </source>
</evidence>
<dbReference type="PANTHER" id="PTHR24221">
    <property type="entry name" value="ATP-BINDING CASSETTE SUB-FAMILY B"/>
    <property type="match status" value="1"/>
</dbReference>
<keyword evidence="11" id="KW-1185">Reference proteome</keyword>
<dbReference type="EMBL" id="JAUSTT010000002">
    <property type="protein sequence ID" value="MDQ0174675.1"/>
    <property type="molecule type" value="Genomic_DNA"/>
</dbReference>
<evidence type="ECO:0000259" key="9">
    <source>
        <dbReference type="PROSITE" id="PS50929"/>
    </source>
</evidence>
<protein>
    <submittedName>
        <fullName evidence="10">ATP-binding cassette subfamily C protein CydD</fullName>
    </submittedName>
</protein>
<keyword evidence="2 7" id="KW-0812">Transmembrane</keyword>